<protein>
    <submittedName>
        <fullName evidence="12">Protein-disulfide reductase DsbD family protein</fullName>
    </submittedName>
    <submittedName>
        <fullName evidence="11">Thiol:disulfide interchange protein DsbD</fullName>
        <ecNumber evidence="11">1.8.1.8</ecNumber>
    </submittedName>
</protein>
<gene>
    <name evidence="11" type="primary">dsbD_1</name>
    <name evidence="11" type="ORF">ArsFIN_15910</name>
    <name evidence="12" type="ORF">QE258_07305</name>
</gene>
<evidence type="ECO:0000256" key="6">
    <source>
        <dbReference type="ARBA" id="ARBA00023284"/>
    </source>
</evidence>
<keyword evidence="3" id="KW-0201">Cytochrome c-type biogenesis</keyword>
<comment type="subcellular location">
    <subcellularLocation>
        <location evidence="1">Membrane</location>
        <topology evidence="1">Multi-pass membrane protein</topology>
    </subcellularLocation>
</comment>
<dbReference type="GO" id="GO:0047134">
    <property type="term" value="F:protein-disulfide reductase [NAD(P)H] activity"/>
    <property type="evidence" value="ECO:0007669"/>
    <property type="project" value="UniProtKB-EC"/>
</dbReference>
<dbReference type="Proteomes" id="UP001177592">
    <property type="component" value="Chromosome"/>
</dbReference>
<feature type="transmembrane region" description="Helical" evidence="7">
    <location>
        <begin position="477"/>
        <end position="495"/>
    </location>
</feature>
<evidence type="ECO:0000313" key="13">
    <source>
        <dbReference type="Proteomes" id="UP000295134"/>
    </source>
</evidence>
<feature type="transmembrane region" description="Helical" evidence="7">
    <location>
        <begin position="276"/>
        <end position="300"/>
    </location>
</feature>
<dbReference type="EMBL" id="CP038613">
    <property type="protein sequence ID" value="QBY43027.1"/>
    <property type="molecule type" value="Genomic_DNA"/>
</dbReference>
<name>A0A4P7KSE8_9GAMM</name>
<evidence type="ECO:0000259" key="9">
    <source>
        <dbReference type="Pfam" id="PF02683"/>
    </source>
</evidence>
<reference evidence="11 13" key="1">
    <citation type="submission" date="2019-03" db="EMBL/GenBank/DDBJ databases">
        <title>Long-read sequencing reveals hyperdense prophage content in a complex bacterial symbiont genome.</title>
        <authorList>
            <person name="Frost C.L."/>
            <person name="Siozios S."/>
            <person name="Nadal-Jimenez P."/>
            <person name="Brockhurst M.A."/>
            <person name="King K.C."/>
            <person name="Darby A.C."/>
            <person name="Hurst G.D.D."/>
        </authorList>
    </citation>
    <scope>NUCLEOTIDE SEQUENCE [LARGE SCALE GENOMIC DNA]</scope>
    <source>
        <strain evidence="11 13">FIN</strain>
    </source>
</reference>
<accession>A0A4P7KSE8</accession>
<dbReference type="InterPro" id="IPR003834">
    <property type="entry name" value="Cyt_c_assmbl_TM_dom"/>
</dbReference>
<feature type="domain" description="Thiol:disulfide interchange protein DsbD N-terminal" evidence="10">
    <location>
        <begin position="46"/>
        <end position="146"/>
    </location>
</feature>
<keyword evidence="11" id="KW-0560">Oxidoreductase</keyword>
<feature type="signal peptide" evidence="8">
    <location>
        <begin position="1"/>
        <end position="22"/>
    </location>
</feature>
<dbReference type="EC" id="1.8.1.8" evidence="11"/>
<evidence type="ECO:0000313" key="12">
    <source>
        <dbReference type="EMBL" id="WGM07063.1"/>
    </source>
</evidence>
<feature type="transmembrane region" description="Helical" evidence="7">
    <location>
        <begin position="437"/>
        <end position="457"/>
    </location>
</feature>
<feature type="transmembrane region" description="Helical" evidence="7">
    <location>
        <begin position="501"/>
        <end position="519"/>
    </location>
</feature>
<evidence type="ECO:0000259" key="10">
    <source>
        <dbReference type="Pfam" id="PF11412"/>
    </source>
</evidence>
<dbReference type="Pfam" id="PF02683">
    <property type="entry name" value="DsbD_TM"/>
    <property type="match status" value="1"/>
</dbReference>
<dbReference type="InterPro" id="IPR028250">
    <property type="entry name" value="DsbDN"/>
</dbReference>
<feature type="transmembrane region" description="Helical" evidence="7">
    <location>
        <begin position="526"/>
        <end position="547"/>
    </location>
</feature>
<evidence type="ECO:0000313" key="11">
    <source>
        <dbReference type="EMBL" id="QBY43027.1"/>
    </source>
</evidence>
<dbReference type="Proteomes" id="UP000295134">
    <property type="component" value="Chromosome"/>
</dbReference>
<dbReference type="InterPro" id="IPR035671">
    <property type="entry name" value="DsbD_gamma"/>
</dbReference>
<sequence>MLNFFRNSLLALLMLWLPVTFAADTGWLKNLQNSHAEVRLRADNNAADVTRLLLDIRLQEGWKTYWRTPGEGGIAPKITWQDNSIAAKWFWPTPQRFDVSGISTQGYHEGVSLPIQLTAKPDSLLSGTLTLSTCSNVCILTDYPFTLDLQQPTDANFAHNYATAMGKVPQENALLAKLTAGYRSGVVQVLAERVASWHAPAVFVDMPDGASLGKPVLQLQGQRLQITLPATDEWGDVAPDLTGKTLSLVIEDEGIAQQSTVTIGAPLASDHLQMPLWQIVLFAIAGGLILNFMPCVLPVLGLKLSTILQLQQRDRRSVRLQFLASSGGIIISFMALALLMTILRLTNQAIGWGIQFQNPWFIALLVIVTLLFSANLLGLFYFRLPTNFNTRLANLQADGLMNHFLHGAFATLLATPCSAPFLGTAIAVALVAPLPQLWGLFIAMSMGMSLPWLLIAVRPTLAFRLPRPGRWMNKLRLGLAAMMLASCLWLLSLLTPFIGTSWTLFLGFLILAALLFSCARHYSLRWAITVGGSAALAIGLVTLTLHYSKQSLKDEIRWQPLTEAAINQALAANKRVFIDVTADWCVTCKANKFNVLLRSDVQKALQAEDVVALRGDWTQPSDTINQFLQKRGMLAVPFNQIYGPGLTQGKILSPLLNKDDLLQILQQAKGDAR</sequence>
<dbReference type="KEGG" id="ans:ArsFIN_15910"/>
<evidence type="ECO:0000313" key="14">
    <source>
        <dbReference type="Proteomes" id="UP001177592"/>
    </source>
</evidence>
<keyword evidence="2 7" id="KW-0812">Transmembrane</keyword>
<dbReference type="PANTHER" id="PTHR32234:SF3">
    <property type="entry name" value="SUPPRESSION OF COPPER SENSITIVITY PROTEIN"/>
    <property type="match status" value="1"/>
</dbReference>
<dbReference type="PROSITE" id="PS00194">
    <property type="entry name" value="THIOREDOXIN_1"/>
    <property type="match status" value="1"/>
</dbReference>
<dbReference type="GO" id="GO:0045454">
    <property type="term" value="P:cell redox homeostasis"/>
    <property type="evidence" value="ECO:0007669"/>
    <property type="project" value="TreeGrafter"/>
</dbReference>
<organism evidence="11 13">
    <name type="scientific">Arsenophonus nasoniae</name>
    <name type="common">son-killer infecting Nasonia vitripennis</name>
    <dbReference type="NCBI Taxonomy" id="638"/>
    <lineage>
        <taxon>Bacteria</taxon>
        <taxon>Pseudomonadati</taxon>
        <taxon>Pseudomonadota</taxon>
        <taxon>Gammaproteobacteria</taxon>
        <taxon>Enterobacterales</taxon>
        <taxon>Morganellaceae</taxon>
        <taxon>Arsenophonus</taxon>
    </lineage>
</organism>
<dbReference type="InterPro" id="IPR017937">
    <property type="entry name" value="Thioredoxin_CS"/>
</dbReference>
<dbReference type="InterPro" id="IPR036249">
    <property type="entry name" value="Thioredoxin-like_sf"/>
</dbReference>
<dbReference type="RefSeq" id="WP_026822939.1">
    <property type="nucleotide sequence ID" value="NZ_CP038613.1"/>
</dbReference>
<keyword evidence="8" id="KW-0732">Signal</keyword>
<dbReference type="Gene3D" id="3.40.30.10">
    <property type="entry name" value="Glutaredoxin"/>
    <property type="match status" value="1"/>
</dbReference>
<evidence type="ECO:0000256" key="7">
    <source>
        <dbReference type="SAM" id="Phobius"/>
    </source>
</evidence>
<keyword evidence="5 7" id="KW-0472">Membrane</keyword>
<evidence type="ECO:0000256" key="2">
    <source>
        <dbReference type="ARBA" id="ARBA00022692"/>
    </source>
</evidence>
<dbReference type="Pfam" id="PF13899">
    <property type="entry name" value="Thioredoxin_7"/>
    <property type="match status" value="1"/>
</dbReference>
<evidence type="ECO:0000256" key="5">
    <source>
        <dbReference type="ARBA" id="ARBA00023136"/>
    </source>
</evidence>
<evidence type="ECO:0000256" key="8">
    <source>
        <dbReference type="SAM" id="SignalP"/>
    </source>
</evidence>
<dbReference type="Pfam" id="PF11412">
    <property type="entry name" value="DsbD_N"/>
    <property type="match status" value="1"/>
</dbReference>
<dbReference type="CDD" id="cd02953">
    <property type="entry name" value="DsbDgamma"/>
    <property type="match status" value="1"/>
</dbReference>
<dbReference type="GO" id="GO:0017004">
    <property type="term" value="P:cytochrome complex assembly"/>
    <property type="evidence" value="ECO:0007669"/>
    <property type="project" value="UniProtKB-KW"/>
</dbReference>
<feature type="transmembrane region" description="Helical" evidence="7">
    <location>
        <begin position="360"/>
        <end position="382"/>
    </location>
</feature>
<evidence type="ECO:0000256" key="3">
    <source>
        <dbReference type="ARBA" id="ARBA00022748"/>
    </source>
</evidence>
<dbReference type="GeneID" id="96876749"/>
<feature type="domain" description="Cytochrome C biogenesis protein transmembrane" evidence="9">
    <location>
        <begin position="277"/>
        <end position="492"/>
    </location>
</feature>
<proteinExistence type="predicted"/>
<reference evidence="12" key="2">
    <citation type="submission" date="2023-04" db="EMBL/GenBank/DDBJ databases">
        <title>Genome dynamics across the evolutionary transition to endosymbiosis.</title>
        <authorList>
            <person name="Siozios S."/>
            <person name="Nadal-Jimenez P."/>
            <person name="Azagi T."/>
            <person name="Sprong H."/>
            <person name="Frost C.L."/>
            <person name="Parratt S.R."/>
            <person name="Taylor G."/>
            <person name="Brettell L."/>
            <person name="Lew K.C."/>
            <person name="Croft L."/>
            <person name="King K.C."/>
            <person name="Brockhurst M.A."/>
            <person name="Hypsa V."/>
            <person name="Novakova E."/>
            <person name="Darby A.C."/>
            <person name="Hurst G.D.D."/>
        </authorList>
    </citation>
    <scope>NUCLEOTIDE SEQUENCE</scope>
    <source>
        <strain evidence="12">ANv_CAN</strain>
    </source>
</reference>
<keyword evidence="4 7" id="KW-1133">Transmembrane helix</keyword>
<feature type="transmembrane region" description="Helical" evidence="7">
    <location>
        <begin position="403"/>
        <end position="431"/>
    </location>
</feature>
<dbReference type="PANTHER" id="PTHR32234">
    <property type="entry name" value="THIOL:DISULFIDE INTERCHANGE PROTEIN DSBD"/>
    <property type="match status" value="1"/>
</dbReference>
<feature type="transmembrane region" description="Helical" evidence="7">
    <location>
        <begin position="320"/>
        <end position="340"/>
    </location>
</feature>
<keyword evidence="6" id="KW-0676">Redox-active center</keyword>
<dbReference type="AlphaFoldDB" id="A0A4P7KSE8"/>
<dbReference type="EMBL" id="CP123523">
    <property type="protein sequence ID" value="WGM07063.1"/>
    <property type="molecule type" value="Genomic_DNA"/>
</dbReference>
<feature type="chain" id="PRO_5044607015" evidence="8">
    <location>
        <begin position="23"/>
        <end position="673"/>
    </location>
</feature>
<evidence type="ECO:0000256" key="1">
    <source>
        <dbReference type="ARBA" id="ARBA00004141"/>
    </source>
</evidence>
<dbReference type="GO" id="GO:0016020">
    <property type="term" value="C:membrane"/>
    <property type="evidence" value="ECO:0007669"/>
    <property type="project" value="UniProtKB-SubCell"/>
</dbReference>
<dbReference type="SUPFAM" id="SSF52833">
    <property type="entry name" value="Thioredoxin-like"/>
    <property type="match status" value="1"/>
</dbReference>
<evidence type="ECO:0000256" key="4">
    <source>
        <dbReference type="ARBA" id="ARBA00022989"/>
    </source>
</evidence>
<keyword evidence="14" id="KW-1185">Reference proteome</keyword>